<evidence type="ECO:0000256" key="1">
    <source>
        <dbReference type="SAM" id="Phobius"/>
    </source>
</evidence>
<keyword evidence="1" id="KW-1133">Transmembrane helix</keyword>
<keyword evidence="1" id="KW-0812">Transmembrane</keyword>
<organism evidence="2 3">
    <name type="scientific">Lojkania enalia</name>
    <dbReference type="NCBI Taxonomy" id="147567"/>
    <lineage>
        <taxon>Eukaryota</taxon>
        <taxon>Fungi</taxon>
        <taxon>Dikarya</taxon>
        <taxon>Ascomycota</taxon>
        <taxon>Pezizomycotina</taxon>
        <taxon>Dothideomycetes</taxon>
        <taxon>Pleosporomycetidae</taxon>
        <taxon>Pleosporales</taxon>
        <taxon>Pleosporales incertae sedis</taxon>
        <taxon>Lojkania</taxon>
    </lineage>
</organism>
<evidence type="ECO:0000313" key="3">
    <source>
        <dbReference type="Proteomes" id="UP000800093"/>
    </source>
</evidence>
<accession>A0A9P4N293</accession>
<feature type="transmembrane region" description="Helical" evidence="1">
    <location>
        <begin position="22"/>
        <end position="40"/>
    </location>
</feature>
<protein>
    <submittedName>
        <fullName evidence="2">Uncharacterized protein</fullName>
    </submittedName>
</protein>
<name>A0A9P4N293_9PLEO</name>
<dbReference type="AlphaFoldDB" id="A0A9P4N293"/>
<comment type="caution">
    <text evidence="2">The sequence shown here is derived from an EMBL/GenBank/DDBJ whole genome shotgun (WGS) entry which is preliminary data.</text>
</comment>
<evidence type="ECO:0000313" key="2">
    <source>
        <dbReference type="EMBL" id="KAF2266985.1"/>
    </source>
</evidence>
<dbReference type="EMBL" id="ML986594">
    <property type="protein sequence ID" value="KAF2266985.1"/>
    <property type="molecule type" value="Genomic_DNA"/>
</dbReference>
<keyword evidence="1" id="KW-0472">Membrane</keyword>
<sequence>MVSAHRFDLGLPVVRSFRLVEYNLYGLCLCVCMYLVQGSLPRIVYFMLTRASFTNEDNRRANRFTMLGRRFVFTRYGVDTFNLAVQISSARNMSVQLPRLHTW</sequence>
<gene>
    <name evidence="2" type="ORF">CC78DRAFT_100965</name>
</gene>
<keyword evidence="3" id="KW-1185">Reference proteome</keyword>
<proteinExistence type="predicted"/>
<reference evidence="3" key="1">
    <citation type="journal article" date="2020" name="Stud. Mycol.">
        <title>101 Dothideomycetes genomes: A test case for predicting lifestyles and emergence of pathogens.</title>
        <authorList>
            <person name="Haridas S."/>
            <person name="Albert R."/>
            <person name="Binder M."/>
            <person name="Bloem J."/>
            <person name="LaButti K."/>
            <person name="Salamov A."/>
            <person name="Andreopoulos B."/>
            <person name="Baker S."/>
            <person name="Barry K."/>
            <person name="Bills G."/>
            <person name="Bluhm B."/>
            <person name="Cannon C."/>
            <person name="Castanera R."/>
            <person name="Culley D."/>
            <person name="Daum C."/>
            <person name="Ezra D."/>
            <person name="Gonzalez J."/>
            <person name="Henrissat B."/>
            <person name="Kuo A."/>
            <person name="Liang C."/>
            <person name="Lipzen A."/>
            <person name="Lutzoni F."/>
            <person name="Magnuson J."/>
            <person name="Mondo S."/>
            <person name="Nolan M."/>
            <person name="Ohm R."/>
            <person name="Pangilinan J."/>
            <person name="Park H.-J."/>
            <person name="Ramirez L."/>
            <person name="Alfaro M."/>
            <person name="Sun H."/>
            <person name="Tritt A."/>
            <person name="Yoshinaga Y."/>
            <person name="Zwiers L.-H."/>
            <person name="Turgeon B."/>
            <person name="Goodwin S."/>
            <person name="Spatafora J."/>
            <person name="Crous P."/>
            <person name="Grigoriev I."/>
        </authorList>
    </citation>
    <scope>NUCLEOTIDE SEQUENCE [LARGE SCALE GENOMIC DNA]</scope>
    <source>
        <strain evidence="3">CBS 304.66</strain>
    </source>
</reference>
<dbReference type="Proteomes" id="UP000800093">
    <property type="component" value="Unassembled WGS sequence"/>
</dbReference>